<feature type="chain" id="PRO_5013198306" description="Hydrophobin" evidence="3">
    <location>
        <begin position="16"/>
        <end position="137"/>
    </location>
</feature>
<dbReference type="GO" id="GO:0009277">
    <property type="term" value="C:fungal-type cell wall"/>
    <property type="evidence" value="ECO:0007669"/>
    <property type="project" value="InterPro"/>
</dbReference>
<keyword evidence="2" id="KW-0964">Secreted</keyword>
<keyword evidence="1 2" id="KW-1015">Disulfide bond</keyword>
<name>A0A0F7ZJU8_9HYPO</name>
<dbReference type="OrthoDB" id="4225815at2759"/>
<evidence type="ECO:0000256" key="3">
    <source>
        <dbReference type="SAM" id="SignalP"/>
    </source>
</evidence>
<dbReference type="SMART" id="SM00075">
    <property type="entry name" value="HYDRO"/>
    <property type="match status" value="1"/>
</dbReference>
<evidence type="ECO:0000256" key="1">
    <source>
        <dbReference type="ARBA" id="ARBA00023157"/>
    </source>
</evidence>
<keyword evidence="2" id="KW-0134">Cell wall</keyword>
<comment type="similarity">
    <text evidence="2">Belongs to the fungal hydrophobin family.</text>
</comment>
<sequence>MRAFAVALLVAAAVALPDKASKLLPREQLQSMTLGEASGICGTRQQVKCCNHDKSHARPDTARHNGLLSNLLGGLLGGDDLGLVGHCSALDVTVIGATDLLKKHCQGSIACCDRPRSNTGDGLVNLGLPCVALGSVL</sequence>
<gene>
    <name evidence="4" type="ORF">HIM_05813</name>
</gene>
<organism evidence="4 5">
    <name type="scientific">Hirsutella minnesotensis 3608</name>
    <dbReference type="NCBI Taxonomy" id="1043627"/>
    <lineage>
        <taxon>Eukaryota</taxon>
        <taxon>Fungi</taxon>
        <taxon>Dikarya</taxon>
        <taxon>Ascomycota</taxon>
        <taxon>Pezizomycotina</taxon>
        <taxon>Sordariomycetes</taxon>
        <taxon>Hypocreomycetidae</taxon>
        <taxon>Hypocreales</taxon>
        <taxon>Ophiocordycipitaceae</taxon>
        <taxon>Hirsutella</taxon>
    </lineage>
</organism>
<dbReference type="EMBL" id="KQ030523">
    <property type="protein sequence ID" value="KJZ74696.1"/>
    <property type="molecule type" value="Genomic_DNA"/>
</dbReference>
<keyword evidence="2 3" id="KW-0732">Signal</keyword>
<evidence type="ECO:0000256" key="2">
    <source>
        <dbReference type="RuleBase" id="RU365009"/>
    </source>
</evidence>
<accession>A0A0F7ZJU8</accession>
<dbReference type="GO" id="GO:0005199">
    <property type="term" value="F:structural constituent of cell wall"/>
    <property type="evidence" value="ECO:0007669"/>
    <property type="project" value="InterPro"/>
</dbReference>
<dbReference type="AlphaFoldDB" id="A0A0F7ZJU8"/>
<feature type="signal peptide" evidence="3">
    <location>
        <begin position="1"/>
        <end position="15"/>
    </location>
</feature>
<reference evidence="4 5" key="1">
    <citation type="journal article" date="2014" name="Genome Biol. Evol.">
        <title>Comparative genomics and transcriptomics analyses reveal divergent lifestyle features of nematode endoparasitic fungus Hirsutella minnesotensis.</title>
        <authorList>
            <person name="Lai Y."/>
            <person name="Liu K."/>
            <person name="Zhang X."/>
            <person name="Zhang X."/>
            <person name="Li K."/>
            <person name="Wang N."/>
            <person name="Shu C."/>
            <person name="Wu Y."/>
            <person name="Wang C."/>
            <person name="Bushley K.E."/>
            <person name="Xiang M."/>
            <person name="Liu X."/>
        </authorList>
    </citation>
    <scope>NUCLEOTIDE SEQUENCE [LARGE SCALE GENOMIC DNA]</scope>
    <source>
        <strain evidence="4 5">3608</strain>
    </source>
</reference>
<proteinExistence type="inferred from homology"/>
<dbReference type="Proteomes" id="UP000054481">
    <property type="component" value="Unassembled WGS sequence"/>
</dbReference>
<keyword evidence="5" id="KW-1185">Reference proteome</keyword>
<comment type="subcellular location">
    <subcellularLocation>
        <location evidence="2">Secreted</location>
        <location evidence="2">Cell wall</location>
    </subcellularLocation>
</comment>
<evidence type="ECO:0000313" key="4">
    <source>
        <dbReference type="EMBL" id="KJZ74696.1"/>
    </source>
</evidence>
<dbReference type="InterPro" id="IPR001338">
    <property type="entry name" value="Class_I_Hydrophobin"/>
</dbReference>
<protein>
    <recommendedName>
        <fullName evidence="2">Hydrophobin</fullName>
    </recommendedName>
</protein>
<dbReference type="Pfam" id="PF01185">
    <property type="entry name" value="Hydrophobin"/>
    <property type="match status" value="1"/>
</dbReference>
<evidence type="ECO:0000313" key="5">
    <source>
        <dbReference type="Proteomes" id="UP000054481"/>
    </source>
</evidence>